<name>A0AAV0MAI1_9ROSI</name>
<dbReference type="GO" id="GO:0046983">
    <property type="term" value="F:protein dimerization activity"/>
    <property type="evidence" value="ECO:0007669"/>
    <property type="project" value="InterPro"/>
</dbReference>
<evidence type="ECO:0000256" key="1">
    <source>
        <dbReference type="ARBA" id="ARBA00004123"/>
    </source>
</evidence>
<dbReference type="Pfam" id="PF04937">
    <property type="entry name" value="DUF659"/>
    <property type="match status" value="1"/>
</dbReference>
<dbReference type="PANTHER" id="PTHR32166:SF88">
    <property type="entry name" value="HAT TRANSPOSON SUPERFAMILY"/>
    <property type="match status" value="1"/>
</dbReference>
<organism evidence="9 10">
    <name type="scientific">Linum tenue</name>
    <dbReference type="NCBI Taxonomy" id="586396"/>
    <lineage>
        <taxon>Eukaryota</taxon>
        <taxon>Viridiplantae</taxon>
        <taxon>Streptophyta</taxon>
        <taxon>Embryophyta</taxon>
        <taxon>Tracheophyta</taxon>
        <taxon>Spermatophyta</taxon>
        <taxon>Magnoliopsida</taxon>
        <taxon>eudicotyledons</taxon>
        <taxon>Gunneridae</taxon>
        <taxon>Pentapetalae</taxon>
        <taxon>rosids</taxon>
        <taxon>fabids</taxon>
        <taxon>Malpighiales</taxon>
        <taxon>Linaceae</taxon>
        <taxon>Linum</taxon>
    </lineage>
</organism>
<accession>A0AAV0MAI1</accession>
<evidence type="ECO:0000256" key="6">
    <source>
        <dbReference type="ARBA" id="ARBA00023242"/>
    </source>
</evidence>
<evidence type="ECO:0000256" key="4">
    <source>
        <dbReference type="ARBA" id="ARBA00022833"/>
    </source>
</evidence>
<dbReference type="PROSITE" id="PS50808">
    <property type="entry name" value="ZF_BED"/>
    <property type="match status" value="1"/>
</dbReference>
<comment type="caution">
    <text evidence="9">The sequence shown here is derived from an EMBL/GenBank/DDBJ whole genome shotgun (WGS) entry which is preliminary data.</text>
</comment>
<dbReference type="InterPro" id="IPR003656">
    <property type="entry name" value="Znf_BED"/>
</dbReference>
<reference evidence="9" key="1">
    <citation type="submission" date="2022-08" db="EMBL/GenBank/DDBJ databases">
        <authorList>
            <person name="Gutierrez-Valencia J."/>
        </authorList>
    </citation>
    <scope>NUCLEOTIDE SEQUENCE</scope>
</reference>
<keyword evidence="2" id="KW-0479">Metal-binding</keyword>
<dbReference type="GO" id="GO:0003677">
    <property type="term" value="F:DNA binding"/>
    <property type="evidence" value="ECO:0007669"/>
    <property type="project" value="UniProtKB-KW"/>
</dbReference>
<dbReference type="AlphaFoldDB" id="A0AAV0MAI1"/>
<keyword evidence="5" id="KW-0238">DNA-binding</keyword>
<dbReference type="PANTHER" id="PTHR32166">
    <property type="entry name" value="OSJNBA0013A04.12 PROTEIN"/>
    <property type="match status" value="1"/>
</dbReference>
<evidence type="ECO:0000313" key="9">
    <source>
        <dbReference type="EMBL" id="CAI0443267.1"/>
    </source>
</evidence>
<keyword evidence="4" id="KW-0862">Zinc</keyword>
<dbReference type="Proteomes" id="UP001154282">
    <property type="component" value="Unassembled WGS sequence"/>
</dbReference>
<proteinExistence type="predicted"/>
<evidence type="ECO:0000256" key="2">
    <source>
        <dbReference type="ARBA" id="ARBA00022723"/>
    </source>
</evidence>
<dbReference type="Pfam" id="PF05699">
    <property type="entry name" value="Dimer_Tnp_hAT"/>
    <property type="match status" value="1"/>
</dbReference>
<evidence type="ECO:0000256" key="7">
    <source>
        <dbReference type="PROSITE-ProRule" id="PRU00027"/>
    </source>
</evidence>
<keyword evidence="6" id="KW-0539">Nucleus</keyword>
<keyword evidence="10" id="KW-1185">Reference proteome</keyword>
<dbReference type="GO" id="GO:0008270">
    <property type="term" value="F:zinc ion binding"/>
    <property type="evidence" value="ECO:0007669"/>
    <property type="project" value="UniProtKB-KW"/>
</dbReference>
<dbReference type="InterPro" id="IPR007021">
    <property type="entry name" value="DUF659"/>
</dbReference>
<sequence length="754" mass="84958">MGSNVEIVPITSQKHDPAWKHCQMFKNGDKVHLQCLYCSKVFKGGGIHRIKEHLAGQKGNASTCLRVPAEVKTAMQQSLDGVVVKKKKKQKIEEEIASVNRVDSVPEGFAGNCQSGDDEFVHFSNVNETSSTALVGGTLGNEGEGKKRRISGSSAIPIATAGVDYCTALVEKRVDGGDGVQIAIARFLYDIGAPLSAVNSDHFQPMVDAIASGGPNVVPPSYHDIRGWILKGSVEEVKSDVNKQMETLERTGCSVLVDQRNTSDGRTLLSFLVSCPERVVFVKSVDASDTVNSPDRLYELLKQVVEEVGVQHILQVITGVEDRYVIAGKKLSETFPTLYWSPCAAHCIDLILNDFAKLEWINGIIEKARSITRFVYNHTEVVNMVRRYTFGIDILQRGLTPSATNFVTLKQLVDLKDTLQGMVTSYEWIDCPFSKQPGGLEILDRVSDQSFWSSCTRIVRLTQPLLRVLRIICDRKRPPMGYVYAGMYRVKEEIKKEILKREDYVVYWNIIDQWWEGKWNVPLRAAGFYLNPKFFYSIKGNIHGDIQSGLFDCIERLVPEVDVQAQIITERNSYKNASSDFGRRVAVRTRETMLPDEWWATYGGSCPNLTRLAIRILNQACSSIGYKQDDIPIERVHDTKNGLEHQRLSDLVFYQYNSRLRDIMTKKEEQDTLDPLSYENVRFLEDWVNSKDAFIEESMKSDWAAIDPPHGNKSMLGGHSEDYINELETVFDDAEIFSGAKEGMEETIEENVAR</sequence>
<dbReference type="SUPFAM" id="SSF53098">
    <property type="entry name" value="Ribonuclease H-like"/>
    <property type="match status" value="1"/>
</dbReference>
<dbReference type="InterPro" id="IPR012337">
    <property type="entry name" value="RNaseH-like_sf"/>
</dbReference>
<dbReference type="InterPro" id="IPR008906">
    <property type="entry name" value="HATC_C_dom"/>
</dbReference>
<evidence type="ECO:0000313" key="10">
    <source>
        <dbReference type="Proteomes" id="UP001154282"/>
    </source>
</evidence>
<comment type="subcellular location">
    <subcellularLocation>
        <location evidence="1">Nucleus</location>
    </subcellularLocation>
</comment>
<evidence type="ECO:0000259" key="8">
    <source>
        <dbReference type="PROSITE" id="PS50808"/>
    </source>
</evidence>
<feature type="domain" description="BED-type" evidence="8">
    <location>
        <begin position="13"/>
        <end position="71"/>
    </location>
</feature>
<evidence type="ECO:0000256" key="5">
    <source>
        <dbReference type="ARBA" id="ARBA00023125"/>
    </source>
</evidence>
<keyword evidence="3 7" id="KW-0863">Zinc-finger</keyword>
<dbReference type="GO" id="GO:0005634">
    <property type="term" value="C:nucleus"/>
    <property type="evidence" value="ECO:0007669"/>
    <property type="project" value="UniProtKB-SubCell"/>
</dbReference>
<dbReference type="EMBL" id="CAMGYJ010000007">
    <property type="protein sequence ID" value="CAI0443267.1"/>
    <property type="molecule type" value="Genomic_DNA"/>
</dbReference>
<evidence type="ECO:0000256" key="3">
    <source>
        <dbReference type="ARBA" id="ARBA00022771"/>
    </source>
</evidence>
<protein>
    <recommendedName>
        <fullName evidence="8">BED-type domain-containing protein</fullName>
    </recommendedName>
</protein>
<gene>
    <name evidence="9" type="ORF">LITE_LOCUS27601</name>
</gene>